<dbReference type="Proteomes" id="UP001055811">
    <property type="component" value="Linkage Group LG02"/>
</dbReference>
<proteinExistence type="predicted"/>
<name>A0ACB9G9K3_CICIN</name>
<accession>A0ACB9G9K3</accession>
<evidence type="ECO:0000313" key="1">
    <source>
        <dbReference type="EMBL" id="KAI3780127.1"/>
    </source>
</evidence>
<reference evidence="2" key="1">
    <citation type="journal article" date="2022" name="Mol. Ecol. Resour.">
        <title>The genomes of chicory, endive, great burdock and yacon provide insights into Asteraceae palaeo-polyploidization history and plant inulin production.</title>
        <authorList>
            <person name="Fan W."/>
            <person name="Wang S."/>
            <person name="Wang H."/>
            <person name="Wang A."/>
            <person name="Jiang F."/>
            <person name="Liu H."/>
            <person name="Zhao H."/>
            <person name="Xu D."/>
            <person name="Zhang Y."/>
        </authorList>
    </citation>
    <scope>NUCLEOTIDE SEQUENCE [LARGE SCALE GENOMIC DNA]</scope>
    <source>
        <strain evidence="2">cv. Punajuju</strain>
    </source>
</reference>
<protein>
    <submittedName>
        <fullName evidence="1">Uncharacterized protein</fullName>
    </submittedName>
</protein>
<organism evidence="1 2">
    <name type="scientific">Cichorium intybus</name>
    <name type="common">Chicory</name>
    <dbReference type="NCBI Taxonomy" id="13427"/>
    <lineage>
        <taxon>Eukaryota</taxon>
        <taxon>Viridiplantae</taxon>
        <taxon>Streptophyta</taxon>
        <taxon>Embryophyta</taxon>
        <taxon>Tracheophyta</taxon>
        <taxon>Spermatophyta</taxon>
        <taxon>Magnoliopsida</taxon>
        <taxon>eudicotyledons</taxon>
        <taxon>Gunneridae</taxon>
        <taxon>Pentapetalae</taxon>
        <taxon>asterids</taxon>
        <taxon>campanulids</taxon>
        <taxon>Asterales</taxon>
        <taxon>Asteraceae</taxon>
        <taxon>Cichorioideae</taxon>
        <taxon>Cichorieae</taxon>
        <taxon>Cichoriinae</taxon>
        <taxon>Cichorium</taxon>
    </lineage>
</organism>
<reference evidence="1 2" key="2">
    <citation type="journal article" date="2022" name="Mol. Ecol. Resour.">
        <title>The genomes of chicory, endive, great burdock and yacon provide insights into Asteraceae paleo-polyploidization history and plant inulin production.</title>
        <authorList>
            <person name="Fan W."/>
            <person name="Wang S."/>
            <person name="Wang H."/>
            <person name="Wang A."/>
            <person name="Jiang F."/>
            <person name="Liu H."/>
            <person name="Zhao H."/>
            <person name="Xu D."/>
            <person name="Zhang Y."/>
        </authorList>
    </citation>
    <scope>NUCLEOTIDE SEQUENCE [LARGE SCALE GENOMIC DNA]</scope>
    <source>
        <strain evidence="2">cv. Punajuju</strain>
        <tissue evidence="1">Leaves</tissue>
    </source>
</reference>
<keyword evidence="2" id="KW-1185">Reference proteome</keyword>
<comment type="caution">
    <text evidence="1">The sequence shown here is derived from an EMBL/GenBank/DDBJ whole genome shotgun (WGS) entry which is preliminary data.</text>
</comment>
<dbReference type="EMBL" id="CM042010">
    <property type="protein sequence ID" value="KAI3780127.1"/>
    <property type="molecule type" value="Genomic_DNA"/>
</dbReference>
<gene>
    <name evidence="1" type="ORF">L2E82_10054</name>
</gene>
<sequence length="104" mass="11449">MHSKAEIEIGDGLSDIRSTRQCLAALKKQVIWEQDLAKHSPVPWYLPLDTSHFCLSSFCLTAAGRFITKNMVIALEYVGLTRKGSQRVQSFLKKAAEGAVVGGK</sequence>
<evidence type="ECO:0000313" key="2">
    <source>
        <dbReference type="Proteomes" id="UP001055811"/>
    </source>
</evidence>